<dbReference type="PANTHER" id="PTHR34660:SF7">
    <property type="entry name" value="DNA LIGASE-LIKE PROTEIN"/>
    <property type="match status" value="1"/>
</dbReference>
<evidence type="ECO:0000313" key="3">
    <source>
        <dbReference type="EMBL" id="RHN77633.1"/>
    </source>
</evidence>
<reference evidence="4" key="3">
    <citation type="submission" date="2015-04" db="UniProtKB">
        <authorList>
            <consortium name="EnsemblPlants"/>
        </authorList>
    </citation>
    <scope>IDENTIFICATION</scope>
    <source>
        <strain evidence="4">cv. Jemalong A17</strain>
    </source>
</reference>
<proteinExistence type="predicted"/>
<feature type="compositionally biased region" description="Basic and acidic residues" evidence="1">
    <location>
        <begin position="93"/>
        <end position="122"/>
    </location>
</feature>
<dbReference type="HOGENOM" id="CLU_054295_0_0_1"/>
<dbReference type="AlphaFoldDB" id="G7I7R9"/>
<reference evidence="2 5" key="2">
    <citation type="journal article" date="2014" name="BMC Genomics">
        <title>An improved genome release (version Mt4.0) for the model legume Medicago truncatula.</title>
        <authorList>
            <person name="Tang H."/>
            <person name="Krishnakumar V."/>
            <person name="Bidwell S."/>
            <person name="Rosen B."/>
            <person name="Chan A."/>
            <person name="Zhou S."/>
            <person name="Gentzbittel L."/>
            <person name="Childs K.L."/>
            <person name="Yandell M."/>
            <person name="Gundlach H."/>
            <person name="Mayer K.F."/>
            <person name="Schwartz D.C."/>
            <person name="Town C.D."/>
        </authorList>
    </citation>
    <scope>GENOME REANNOTATION</scope>
    <source>
        <strain evidence="4 5">cv. Jemalong A17</strain>
    </source>
</reference>
<feature type="compositionally biased region" description="Basic residues" evidence="1">
    <location>
        <begin position="51"/>
        <end position="70"/>
    </location>
</feature>
<reference evidence="3" key="5">
    <citation type="journal article" date="2018" name="Nat. Plants">
        <title>Whole-genome landscape of Medicago truncatula symbiotic genes.</title>
        <authorList>
            <person name="Pecrix Y."/>
            <person name="Gamas P."/>
            <person name="Carrere S."/>
        </authorList>
    </citation>
    <scope>NUCLEOTIDE SEQUENCE</scope>
    <source>
        <tissue evidence="3">Leaves</tissue>
    </source>
</reference>
<dbReference type="EnsemblPlants" id="AES59771">
    <property type="protein sequence ID" value="AES59771"/>
    <property type="gene ID" value="MTR_1g025620"/>
</dbReference>
<dbReference type="PANTHER" id="PTHR34660">
    <property type="entry name" value="MYB-LIKE PROTEIN X"/>
    <property type="match status" value="1"/>
</dbReference>
<dbReference type="Proteomes" id="UP000265566">
    <property type="component" value="Chromosome 1"/>
</dbReference>
<reference evidence="6" key="4">
    <citation type="journal article" date="2018" name="Nat. Plants">
        <title>Whole-genome landscape of Medicago truncatula symbiotic genes.</title>
        <authorList>
            <person name="Pecrix Y."/>
            <person name="Staton S.E."/>
            <person name="Sallet E."/>
            <person name="Lelandais-Briere C."/>
            <person name="Moreau S."/>
            <person name="Carrere S."/>
            <person name="Blein T."/>
            <person name="Jardinaud M.F."/>
            <person name="Latrasse D."/>
            <person name="Zouine M."/>
            <person name="Zahm M."/>
            <person name="Kreplak J."/>
            <person name="Mayjonade B."/>
            <person name="Satge C."/>
            <person name="Perez M."/>
            <person name="Cauet S."/>
            <person name="Marande W."/>
            <person name="Chantry-Darmon C."/>
            <person name="Lopez-Roques C."/>
            <person name="Bouchez O."/>
            <person name="Berard A."/>
            <person name="Debelle F."/>
            <person name="Munos S."/>
            <person name="Bendahmane A."/>
            <person name="Berges H."/>
            <person name="Niebel A."/>
            <person name="Buitink J."/>
            <person name="Frugier F."/>
            <person name="Benhamed M."/>
            <person name="Crespi M."/>
            <person name="Gouzy J."/>
            <person name="Gamas P."/>
        </authorList>
    </citation>
    <scope>NUCLEOTIDE SEQUENCE [LARGE SCALE GENOMIC DNA]</scope>
    <source>
        <strain evidence="6">cv. Jemalong A17</strain>
    </source>
</reference>
<gene>
    <name evidence="4" type="primary">11422495</name>
    <name evidence="2" type="ordered locus">MTR_1g025620</name>
    <name evidence="3" type="ORF">MtrunA17_Chr1g0156871</name>
</gene>
<name>G7I7R9_MEDTR</name>
<evidence type="ECO:0000313" key="5">
    <source>
        <dbReference type="Proteomes" id="UP000002051"/>
    </source>
</evidence>
<dbReference type="Gramene" id="rna1105">
    <property type="protein sequence ID" value="RHN77633.1"/>
    <property type="gene ID" value="gene1105"/>
</dbReference>
<dbReference type="EMBL" id="PSQE01000001">
    <property type="protein sequence ID" value="RHN77633.1"/>
    <property type="molecule type" value="Genomic_DNA"/>
</dbReference>
<feature type="compositionally biased region" description="Low complexity" evidence="1">
    <location>
        <begin position="132"/>
        <end position="144"/>
    </location>
</feature>
<dbReference type="STRING" id="3880.G7I7R9"/>
<evidence type="ECO:0000256" key="1">
    <source>
        <dbReference type="SAM" id="MobiDB-lite"/>
    </source>
</evidence>
<dbReference type="KEGG" id="mtr:11422495"/>
<accession>G7I7R9</accession>
<feature type="compositionally biased region" description="Basic and acidic residues" evidence="1">
    <location>
        <begin position="35"/>
        <end position="50"/>
    </location>
</feature>
<feature type="region of interest" description="Disordered" evidence="1">
    <location>
        <begin position="35"/>
        <end position="182"/>
    </location>
</feature>
<organism evidence="2 5">
    <name type="scientific">Medicago truncatula</name>
    <name type="common">Barrel medic</name>
    <name type="synonym">Medicago tribuloides</name>
    <dbReference type="NCBI Taxonomy" id="3880"/>
    <lineage>
        <taxon>Eukaryota</taxon>
        <taxon>Viridiplantae</taxon>
        <taxon>Streptophyta</taxon>
        <taxon>Embryophyta</taxon>
        <taxon>Tracheophyta</taxon>
        <taxon>Spermatophyta</taxon>
        <taxon>Magnoliopsida</taxon>
        <taxon>eudicotyledons</taxon>
        <taxon>Gunneridae</taxon>
        <taxon>Pentapetalae</taxon>
        <taxon>rosids</taxon>
        <taxon>fabids</taxon>
        <taxon>Fabales</taxon>
        <taxon>Fabaceae</taxon>
        <taxon>Papilionoideae</taxon>
        <taxon>50 kb inversion clade</taxon>
        <taxon>NPAAA clade</taxon>
        <taxon>Hologalegina</taxon>
        <taxon>IRL clade</taxon>
        <taxon>Trifolieae</taxon>
        <taxon>Medicago</taxon>
    </lineage>
</organism>
<reference evidence="2 5" key="1">
    <citation type="journal article" date="2011" name="Nature">
        <title>The Medicago genome provides insight into the evolution of rhizobial symbioses.</title>
        <authorList>
            <person name="Young N.D."/>
            <person name="Debelle F."/>
            <person name="Oldroyd G.E."/>
            <person name="Geurts R."/>
            <person name="Cannon S.B."/>
            <person name="Udvardi M.K."/>
            <person name="Benedito V.A."/>
            <person name="Mayer K.F."/>
            <person name="Gouzy J."/>
            <person name="Schoof H."/>
            <person name="Van de Peer Y."/>
            <person name="Proost S."/>
            <person name="Cook D.R."/>
            <person name="Meyers B.C."/>
            <person name="Spannagl M."/>
            <person name="Cheung F."/>
            <person name="De Mita S."/>
            <person name="Krishnakumar V."/>
            <person name="Gundlach H."/>
            <person name="Zhou S."/>
            <person name="Mudge J."/>
            <person name="Bharti A.K."/>
            <person name="Murray J.D."/>
            <person name="Naoumkina M.A."/>
            <person name="Rosen B."/>
            <person name="Silverstein K.A."/>
            <person name="Tang H."/>
            <person name="Rombauts S."/>
            <person name="Zhao P.X."/>
            <person name="Zhou P."/>
            <person name="Barbe V."/>
            <person name="Bardou P."/>
            <person name="Bechner M."/>
            <person name="Bellec A."/>
            <person name="Berger A."/>
            <person name="Berges H."/>
            <person name="Bidwell S."/>
            <person name="Bisseling T."/>
            <person name="Choisne N."/>
            <person name="Couloux A."/>
            <person name="Denny R."/>
            <person name="Deshpande S."/>
            <person name="Dai X."/>
            <person name="Doyle J.J."/>
            <person name="Dudez A.M."/>
            <person name="Farmer A.D."/>
            <person name="Fouteau S."/>
            <person name="Franken C."/>
            <person name="Gibelin C."/>
            <person name="Gish J."/>
            <person name="Goldstein S."/>
            <person name="Gonzalez A.J."/>
            <person name="Green P.J."/>
            <person name="Hallab A."/>
            <person name="Hartog M."/>
            <person name="Hua A."/>
            <person name="Humphray S.J."/>
            <person name="Jeong D.H."/>
            <person name="Jing Y."/>
            <person name="Jocker A."/>
            <person name="Kenton S.M."/>
            <person name="Kim D.J."/>
            <person name="Klee K."/>
            <person name="Lai H."/>
            <person name="Lang C."/>
            <person name="Lin S."/>
            <person name="Macmil S.L."/>
            <person name="Magdelenat G."/>
            <person name="Matthews L."/>
            <person name="McCorrison J."/>
            <person name="Monaghan E.L."/>
            <person name="Mun J.H."/>
            <person name="Najar F.Z."/>
            <person name="Nicholson C."/>
            <person name="Noirot C."/>
            <person name="O'Bleness M."/>
            <person name="Paule C.R."/>
            <person name="Poulain J."/>
            <person name="Prion F."/>
            <person name="Qin B."/>
            <person name="Qu C."/>
            <person name="Retzel E.F."/>
            <person name="Riddle C."/>
            <person name="Sallet E."/>
            <person name="Samain S."/>
            <person name="Samson N."/>
            <person name="Sanders I."/>
            <person name="Saurat O."/>
            <person name="Scarpelli C."/>
            <person name="Schiex T."/>
            <person name="Segurens B."/>
            <person name="Severin A.J."/>
            <person name="Sherrier D.J."/>
            <person name="Shi R."/>
            <person name="Sims S."/>
            <person name="Singer S.R."/>
            <person name="Sinharoy S."/>
            <person name="Sterck L."/>
            <person name="Viollet A."/>
            <person name="Wang B.B."/>
            <person name="Wang K."/>
            <person name="Wang M."/>
            <person name="Wang X."/>
            <person name="Warfsmann J."/>
            <person name="Weissenbach J."/>
            <person name="White D.D."/>
            <person name="White J.D."/>
            <person name="Wiley G.B."/>
            <person name="Wincker P."/>
            <person name="Xing Y."/>
            <person name="Yang L."/>
            <person name="Yao Z."/>
            <person name="Ying F."/>
            <person name="Zhai J."/>
            <person name="Zhou L."/>
            <person name="Zuber A."/>
            <person name="Denarie J."/>
            <person name="Dixon R.A."/>
            <person name="May G.D."/>
            <person name="Schwartz D.C."/>
            <person name="Rogers J."/>
            <person name="Quetier F."/>
            <person name="Town C.D."/>
            <person name="Roe B.A."/>
        </authorList>
    </citation>
    <scope>NUCLEOTIDE SEQUENCE [LARGE SCALE GENOMIC DNA]</scope>
    <source>
        <strain evidence="2">A17</strain>
        <strain evidence="4 5">cv. Jemalong A17</strain>
    </source>
</reference>
<keyword evidence="5" id="KW-1185">Reference proteome</keyword>
<dbReference type="PaxDb" id="3880-AES59771"/>
<protein>
    <submittedName>
        <fullName evidence="2 4">Uncharacterized protein</fullName>
    </submittedName>
</protein>
<sequence>MSRCFPFPPPGYIKHTDSSLIDDSIKIRLDLEKLQKEREEKDKKAADKAAKKERKERRREKKEKKEKRRREKEEKLKDSTTSHASVGGIKFKLNNEVKEHKDSAKLRKVEDYENEQLERSGITEELEQPVCSPQEPYSSDSSQSSKRKRGTEFPSQDHGPAIRIRLPLRKHREPEESKQVCQLGSCSRSVRVADSLPRDTSRIDRPLLSIKKAETPSRSVGVSDLPARDTSRIERLLPSIKKAETPSQHHGKSAPKVCKPLPNVVPVDAVAAANETVDDESRRMDSLYKSLLHIQPITYELGPLDQDWLFSSVPKETIPISKKQKTDAFQCSKSLLQPRAQYMPEADIYALPYTVPF</sequence>
<dbReference type="OrthoDB" id="778084at2759"/>
<dbReference type="EMBL" id="CM001217">
    <property type="protein sequence ID" value="AES59771.1"/>
    <property type="molecule type" value="Genomic_DNA"/>
</dbReference>
<dbReference type="OMA" id="EHEPAVC"/>
<dbReference type="Proteomes" id="UP000002051">
    <property type="component" value="Unassembled WGS sequence"/>
</dbReference>
<evidence type="ECO:0000313" key="6">
    <source>
        <dbReference type="Proteomes" id="UP000265566"/>
    </source>
</evidence>
<dbReference type="eggNOG" id="ENOG502S556">
    <property type="taxonomic scope" value="Eukaryota"/>
</dbReference>
<evidence type="ECO:0000313" key="2">
    <source>
        <dbReference type="EMBL" id="AES59771.1"/>
    </source>
</evidence>
<evidence type="ECO:0000313" key="4">
    <source>
        <dbReference type="EnsemblPlants" id="AES59771"/>
    </source>
</evidence>
<feature type="compositionally biased region" description="Basic and acidic residues" evidence="1">
    <location>
        <begin position="71"/>
        <end position="80"/>
    </location>
</feature>